<keyword evidence="1" id="KW-0479">Metal-binding</keyword>
<organism evidence="3 4">
    <name type="scientific">Limosilactobacillus reuteri</name>
    <name type="common">Lactobacillus reuteri</name>
    <dbReference type="NCBI Taxonomy" id="1598"/>
    <lineage>
        <taxon>Bacteria</taxon>
        <taxon>Bacillati</taxon>
        <taxon>Bacillota</taxon>
        <taxon>Bacilli</taxon>
        <taxon>Lactobacillales</taxon>
        <taxon>Lactobacillaceae</taxon>
        <taxon>Limosilactobacillus</taxon>
    </lineage>
</organism>
<reference evidence="4" key="1">
    <citation type="submission" date="2015-10" db="EMBL/GenBank/DDBJ databases">
        <authorList>
            <person name="Crossman L.C."/>
        </authorList>
    </citation>
    <scope>NUCLEOTIDE SEQUENCE [LARGE SCALE GENOMIC DNA]</scope>
    <source>
        <strain evidence="4">20-2</strain>
    </source>
</reference>
<dbReference type="SUPFAM" id="SSF51182">
    <property type="entry name" value="RmlC-like cupins"/>
    <property type="match status" value="1"/>
</dbReference>
<dbReference type="InterPro" id="IPR051804">
    <property type="entry name" value="Carb_Metab_Reg_Kinase/Isom"/>
</dbReference>
<proteinExistence type="predicted"/>
<sequence>MINNHQWSKLFSKKPVKTGDFVYVPSGTIHALNKGIIVLETQQSSDTTYRIYDYDRRDKKQVSYASFI</sequence>
<evidence type="ECO:0000256" key="1">
    <source>
        <dbReference type="ARBA" id="ARBA00022723"/>
    </source>
</evidence>
<dbReference type="AlphaFoldDB" id="A0A0U5JYT3"/>
<name>A0A0U5JYT3_LIMRT</name>
<evidence type="ECO:0000313" key="4">
    <source>
        <dbReference type="Proteomes" id="UP000235484"/>
    </source>
</evidence>
<dbReference type="InterPro" id="IPR014710">
    <property type="entry name" value="RmlC-like_jellyroll"/>
</dbReference>
<dbReference type="InterPro" id="IPR011051">
    <property type="entry name" value="RmlC_Cupin_sf"/>
</dbReference>
<gene>
    <name evidence="3" type="ORF">LRLP16767_LR202_01131</name>
</gene>
<dbReference type="Gene3D" id="2.60.120.10">
    <property type="entry name" value="Jelly Rolls"/>
    <property type="match status" value="1"/>
</dbReference>
<evidence type="ECO:0000313" key="3">
    <source>
        <dbReference type="EMBL" id="CUR41071.1"/>
    </source>
</evidence>
<dbReference type="GO" id="GO:0046872">
    <property type="term" value="F:metal ion binding"/>
    <property type="evidence" value="ECO:0007669"/>
    <property type="project" value="UniProtKB-KW"/>
</dbReference>
<dbReference type="GO" id="GO:0004476">
    <property type="term" value="F:mannose-6-phosphate isomerase activity"/>
    <property type="evidence" value="ECO:0007669"/>
    <property type="project" value="UniProtKB-EC"/>
</dbReference>
<dbReference type="PANTHER" id="PTHR42742">
    <property type="entry name" value="TRANSCRIPTIONAL REPRESSOR MPRA"/>
    <property type="match status" value="1"/>
</dbReference>
<accession>A0A0U5JYT3</accession>
<evidence type="ECO:0000256" key="2">
    <source>
        <dbReference type="ARBA" id="ARBA00022833"/>
    </source>
</evidence>
<dbReference type="Proteomes" id="UP000235484">
    <property type="component" value="Unassembled WGS sequence"/>
</dbReference>
<protein>
    <submittedName>
        <fullName evidence="3">Mannose-6-phosphate isomerase</fullName>
        <ecNumber evidence="3">5.3.1.8</ecNumber>
    </submittedName>
</protein>
<dbReference type="EC" id="5.3.1.8" evidence="3"/>
<dbReference type="EMBL" id="LN887594">
    <property type="protein sequence ID" value="CUR41071.1"/>
    <property type="molecule type" value="Genomic_DNA"/>
</dbReference>
<keyword evidence="3" id="KW-0413">Isomerase</keyword>
<keyword evidence="2" id="KW-0862">Zinc</keyword>
<dbReference type="PANTHER" id="PTHR42742:SF3">
    <property type="entry name" value="FRUCTOKINASE"/>
    <property type="match status" value="1"/>
</dbReference>